<evidence type="ECO:0000259" key="4">
    <source>
        <dbReference type="Pfam" id="PF11887"/>
    </source>
</evidence>
<evidence type="ECO:0000259" key="3">
    <source>
        <dbReference type="Pfam" id="PF02470"/>
    </source>
</evidence>
<dbReference type="AlphaFoldDB" id="A0A931IFQ5"/>
<evidence type="ECO:0000256" key="1">
    <source>
        <dbReference type="SAM" id="MobiDB-lite"/>
    </source>
</evidence>
<dbReference type="Pfam" id="PF02470">
    <property type="entry name" value="MlaD"/>
    <property type="match status" value="1"/>
</dbReference>
<dbReference type="InterPro" id="IPR003399">
    <property type="entry name" value="Mce/MlaD"/>
</dbReference>
<keyword evidence="2" id="KW-0472">Membrane</keyword>
<comment type="caution">
    <text evidence="5">The sequence shown here is derived from an EMBL/GenBank/DDBJ whole genome shotgun (WGS) entry which is preliminary data.</text>
</comment>
<dbReference type="Pfam" id="PF11887">
    <property type="entry name" value="Mce4_CUP1"/>
    <property type="match status" value="1"/>
</dbReference>
<feature type="domain" description="Mammalian cell entry C-terminal" evidence="4">
    <location>
        <begin position="142"/>
        <end position="307"/>
    </location>
</feature>
<reference evidence="5" key="1">
    <citation type="submission" date="2020-11" db="EMBL/GenBank/DDBJ databases">
        <title>Nocardia NEAU-351.nov., a novel actinomycete isolated from the cow dung.</title>
        <authorList>
            <person name="Zhang X."/>
        </authorList>
    </citation>
    <scope>NUCLEOTIDE SEQUENCE</scope>
    <source>
        <strain evidence="5">NEAU-351</strain>
    </source>
</reference>
<accession>A0A931IFQ5</accession>
<sequence length="426" mass="44854">MTDARGRRAADIPAYLLVGAVRRAHRWRTASSLAGLLAILLAGSGYLLVGALDIDPLDDPYRVRVELRASGGLLPGQDVTVRGVRVGRVESVRVAGDKVVAVAAIEEHVRIPATGRVRAAGLSAAGEQYLDFVPDTDDGPYLTDGAVVDADRTSTPVPLSDMLESLSATLAQIDPERLAAISRELGVSASGPDKLATIIDGGTFLISTLDTVLPQTVNLLRNSGVVLNTLDDGNAALRSASADFSTTLAGVSSMTGGYERLLDRTPPMLSALDVVLAQNSPTMVQLLGNLVTVSRVAHSRIPALNEFFFPRQRDGSALDAVASAFHDGGVWALASIYPRYACDYDLPRRPGSVPDYPLPYLNADCTDPDPTLIPRGARNAPRPPDDPVVRPPAGDPFETADPAPVGPLSIPSPYGGPSAPLTPPRR</sequence>
<keyword evidence="6" id="KW-1185">Reference proteome</keyword>
<organism evidence="5 6">
    <name type="scientific">Nocardia bovistercoris</name>
    <dbReference type="NCBI Taxonomy" id="2785916"/>
    <lineage>
        <taxon>Bacteria</taxon>
        <taxon>Bacillati</taxon>
        <taxon>Actinomycetota</taxon>
        <taxon>Actinomycetes</taxon>
        <taxon>Mycobacteriales</taxon>
        <taxon>Nocardiaceae</taxon>
        <taxon>Nocardia</taxon>
    </lineage>
</organism>
<dbReference type="Proteomes" id="UP000655751">
    <property type="component" value="Unassembled WGS sequence"/>
</dbReference>
<keyword evidence="2" id="KW-1133">Transmembrane helix</keyword>
<evidence type="ECO:0000256" key="2">
    <source>
        <dbReference type="SAM" id="Phobius"/>
    </source>
</evidence>
<feature type="region of interest" description="Disordered" evidence="1">
    <location>
        <begin position="367"/>
        <end position="426"/>
    </location>
</feature>
<evidence type="ECO:0000313" key="6">
    <source>
        <dbReference type="Proteomes" id="UP000655751"/>
    </source>
</evidence>
<gene>
    <name evidence="5" type="ORF">IT779_25920</name>
</gene>
<dbReference type="InterPro" id="IPR024516">
    <property type="entry name" value="Mce_C"/>
</dbReference>
<protein>
    <submittedName>
        <fullName evidence="5">MCE family protein</fullName>
    </submittedName>
</protein>
<dbReference type="EMBL" id="JADMLG010000012">
    <property type="protein sequence ID" value="MBH0779713.1"/>
    <property type="molecule type" value="Genomic_DNA"/>
</dbReference>
<keyword evidence="2" id="KW-0812">Transmembrane</keyword>
<dbReference type="InterPro" id="IPR052336">
    <property type="entry name" value="MlaD_Phospholipid_Transporter"/>
</dbReference>
<dbReference type="PANTHER" id="PTHR33371:SF16">
    <property type="entry name" value="MCE-FAMILY PROTEIN MCE3F"/>
    <property type="match status" value="1"/>
</dbReference>
<name>A0A931IFQ5_9NOCA</name>
<feature type="domain" description="Mce/MlaD" evidence="3">
    <location>
        <begin position="60"/>
        <end position="134"/>
    </location>
</feature>
<dbReference type="PANTHER" id="PTHR33371">
    <property type="entry name" value="INTERMEMBRANE PHOSPHOLIPID TRANSPORT SYSTEM BINDING PROTEIN MLAD-RELATED"/>
    <property type="match status" value="1"/>
</dbReference>
<proteinExistence type="predicted"/>
<dbReference type="GO" id="GO:0005576">
    <property type="term" value="C:extracellular region"/>
    <property type="evidence" value="ECO:0007669"/>
    <property type="project" value="TreeGrafter"/>
</dbReference>
<evidence type="ECO:0000313" key="5">
    <source>
        <dbReference type="EMBL" id="MBH0779713.1"/>
    </source>
</evidence>
<feature type="transmembrane region" description="Helical" evidence="2">
    <location>
        <begin position="32"/>
        <end position="52"/>
    </location>
</feature>